<dbReference type="SUPFAM" id="SSF57959">
    <property type="entry name" value="Leucine zipper domain"/>
    <property type="match status" value="1"/>
</dbReference>
<feature type="compositionally biased region" description="Polar residues" evidence="6">
    <location>
        <begin position="242"/>
        <end position="257"/>
    </location>
</feature>
<name>A0AA36GAT1_9BILA</name>
<evidence type="ECO:0000256" key="2">
    <source>
        <dbReference type="ARBA" id="ARBA00023015"/>
    </source>
</evidence>
<dbReference type="PROSITE" id="PS50217">
    <property type="entry name" value="BZIP"/>
    <property type="match status" value="1"/>
</dbReference>
<dbReference type="GO" id="GO:0005634">
    <property type="term" value="C:nucleus"/>
    <property type="evidence" value="ECO:0007669"/>
    <property type="project" value="UniProtKB-SubCell"/>
</dbReference>
<dbReference type="SMART" id="SM00338">
    <property type="entry name" value="BRLZ"/>
    <property type="match status" value="1"/>
</dbReference>
<feature type="domain" description="BZIP" evidence="7">
    <location>
        <begin position="377"/>
        <end position="440"/>
    </location>
</feature>
<dbReference type="EMBL" id="CATQJA010002654">
    <property type="protein sequence ID" value="CAJ0578780.1"/>
    <property type="molecule type" value="Genomic_DNA"/>
</dbReference>
<comment type="subcellular location">
    <subcellularLocation>
        <location evidence="1">Nucleus</location>
    </subcellularLocation>
</comment>
<sequence length="486" mass="52081">MEYLAFIHDPLTLYYLQKFVTTSSGDSLKSSPQNILVTPTLGDFPTTAEIMQKCLAVNPFELKFKEANQRLGAAGTSQELLEQNGLVPKISIDTPSVSALMKSPIFPSISMLSDSDLKTSDFSKLVQQMKEHGGLSTQQSLDVGAGPRTADVLNTVLDMHHDLSSTSLNIFNHIMPQIGQSLFTTLATPNGSAPNSAGILGLPIPQATSPRSIAAALAAVASTSAAAGLAPPAVSISSASPQHSPRNQLNNTNQLRSPQPDIASAVSAAVQASNAQNGSNLLGALHVDSSWDPRDVKPALGQGLAASKITPQLTPRSDFYNSGEDFGPGASNGYDHNPRSNESEVSSNCGSQQGLATTTPGRGRGRGRTTTADMPPDERRLTILERNKAAAVRYRKRKKEEHDEMIGRVHVLEQEKNQIATQNQVLRRELDRVTALLKERETRCVCLHGLPLSSDLGLGADLQNPNFLHQQNLMQAAMGGLKRTKM</sequence>
<dbReference type="AlphaFoldDB" id="A0AA36GAT1"/>
<evidence type="ECO:0000256" key="5">
    <source>
        <dbReference type="SAM" id="Coils"/>
    </source>
</evidence>
<evidence type="ECO:0000256" key="1">
    <source>
        <dbReference type="ARBA" id="ARBA00004123"/>
    </source>
</evidence>
<evidence type="ECO:0000256" key="3">
    <source>
        <dbReference type="ARBA" id="ARBA00023163"/>
    </source>
</evidence>
<feature type="region of interest" description="Disordered" evidence="6">
    <location>
        <begin position="307"/>
        <end position="375"/>
    </location>
</feature>
<evidence type="ECO:0000256" key="6">
    <source>
        <dbReference type="SAM" id="MobiDB-lite"/>
    </source>
</evidence>
<keyword evidence="9" id="KW-1185">Reference proteome</keyword>
<dbReference type="Gene3D" id="1.20.5.170">
    <property type="match status" value="1"/>
</dbReference>
<dbReference type="GO" id="GO:0003700">
    <property type="term" value="F:DNA-binding transcription factor activity"/>
    <property type="evidence" value="ECO:0007669"/>
    <property type="project" value="InterPro"/>
</dbReference>
<dbReference type="PANTHER" id="PTHR19304">
    <property type="entry name" value="CYCLIC-AMP RESPONSE ELEMENT BINDING PROTEIN"/>
    <property type="match status" value="1"/>
</dbReference>
<accession>A0AA36GAT1</accession>
<organism evidence="8 9">
    <name type="scientific">Mesorhabditis spiculigera</name>
    <dbReference type="NCBI Taxonomy" id="96644"/>
    <lineage>
        <taxon>Eukaryota</taxon>
        <taxon>Metazoa</taxon>
        <taxon>Ecdysozoa</taxon>
        <taxon>Nematoda</taxon>
        <taxon>Chromadorea</taxon>
        <taxon>Rhabditida</taxon>
        <taxon>Rhabditina</taxon>
        <taxon>Rhabditomorpha</taxon>
        <taxon>Rhabditoidea</taxon>
        <taxon>Rhabditidae</taxon>
        <taxon>Mesorhabditinae</taxon>
        <taxon>Mesorhabditis</taxon>
    </lineage>
</organism>
<keyword evidence="3" id="KW-0804">Transcription</keyword>
<feature type="compositionally biased region" description="Polar residues" evidence="6">
    <location>
        <begin position="343"/>
        <end position="356"/>
    </location>
</feature>
<proteinExistence type="predicted"/>
<evidence type="ECO:0000256" key="4">
    <source>
        <dbReference type="ARBA" id="ARBA00023242"/>
    </source>
</evidence>
<feature type="region of interest" description="Disordered" evidence="6">
    <location>
        <begin position="234"/>
        <end position="258"/>
    </location>
</feature>
<dbReference type="CDD" id="cd14686">
    <property type="entry name" value="bZIP"/>
    <property type="match status" value="1"/>
</dbReference>
<gene>
    <name evidence="8" type="ORF">MSPICULIGERA_LOCUS17021</name>
</gene>
<reference evidence="8" key="1">
    <citation type="submission" date="2023-06" db="EMBL/GenBank/DDBJ databases">
        <authorList>
            <person name="Delattre M."/>
        </authorList>
    </citation>
    <scope>NUCLEOTIDE SEQUENCE</scope>
    <source>
        <strain evidence="8">AF72</strain>
    </source>
</reference>
<feature type="coiled-coil region" evidence="5">
    <location>
        <begin position="395"/>
        <end position="443"/>
    </location>
</feature>
<dbReference type="InterPro" id="IPR004827">
    <property type="entry name" value="bZIP"/>
</dbReference>
<evidence type="ECO:0000313" key="8">
    <source>
        <dbReference type="EMBL" id="CAJ0578780.1"/>
    </source>
</evidence>
<keyword evidence="5" id="KW-0175">Coiled coil</keyword>
<dbReference type="InterPro" id="IPR046347">
    <property type="entry name" value="bZIP_sf"/>
</dbReference>
<dbReference type="InterPro" id="IPR051027">
    <property type="entry name" value="bZIP_transcription_factors"/>
</dbReference>
<comment type="caution">
    <text evidence="8">The sequence shown here is derived from an EMBL/GenBank/DDBJ whole genome shotgun (WGS) entry which is preliminary data.</text>
</comment>
<keyword evidence="2" id="KW-0805">Transcription regulation</keyword>
<evidence type="ECO:0000259" key="7">
    <source>
        <dbReference type="PROSITE" id="PS50217"/>
    </source>
</evidence>
<dbReference type="Proteomes" id="UP001177023">
    <property type="component" value="Unassembled WGS sequence"/>
</dbReference>
<feature type="non-terminal residue" evidence="8">
    <location>
        <position position="486"/>
    </location>
</feature>
<evidence type="ECO:0000313" key="9">
    <source>
        <dbReference type="Proteomes" id="UP001177023"/>
    </source>
</evidence>
<protein>
    <recommendedName>
        <fullName evidence="7">BZIP domain-containing protein</fullName>
    </recommendedName>
</protein>
<keyword evidence="4" id="KW-0539">Nucleus</keyword>